<dbReference type="Pfam" id="PF00107">
    <property type="entry name" value="ADH_zinc_N"/>
    <property type="match status" value="1"/>
</dbReference>
<gene>
    <name evidence="9" type="ORF">PMIN01_04751</name>
</gene>
<dbReference type="InterPro" id="IPR002328">
    <property type="entry name" value="ADH_Zn_CS"/>
</dbReference>
<keyword evidence="4 7" id="KW-0862">Zinc</keyword>
<dbReference type="Gene3D" id="3.90.180.10">
    <property type="entry name" value="Medium-chain alcohol dehydrogenases, catalytic domain"/>
    <property type="match status" value="1"/>
</dbReference>
<feature type="domain" description="Enoyl reductase (ER)" evidence="8">
    <location>
        <begin position="34"/>
        <end position="370"/>
    </location>
</feature>
<evidence type="ECO:0000256" key="3">
    <source>
        <dbReference type="ARBA" id="ARBA00022723"/>
    </source>
</evidence>
<evidence type="ECO:0000256" key="5">
    <source>
        <dbReference type="ARBA" id="ARBA00023002"/>
    </source>
</evidence>
<sequence length="374" mass="39839">MADNKTQEQVFEIPKTCKAGVVVNEGPDFRVEVRDVPVPEIKIHLLTPAEPNEVLVKLNATGICHSDLHFMLNDWALPKMSDLGTQCAGHEGAGVIVKVGSQVKTLKPGMRAGLKPIQDTCGACELCRTGDECYCAGAALTGLTVNGSYQQYIVSPERYTTIIPNGVSDFIAGPIMCSASTIYTSIKESGLQPGDWAVFPGAGGGVGMQGLQLAKAMGLRPVAIDTGAEKKKLCMENGAEHFIDFKETSNVAEEVIKICDGVGAHAVYVTAVQSYPSSISFLGGRVGGKIMCIGLPPAGAFHIDVDPGQMCFRKQSVQGTLVSSMGDVDKTLQFAQRGLLKPICTVYPLSKFNEVVQKLRRGEIAGRAVIDFNT</sequence>
<dbReference type="GO" id="GO:0005737">
    <property type="term" value="C:cytoplasm"/>
    <property type="evidence" value="ECO:0007669"/>
    <property type="project" value="TreeGrafter"/>
</dbReference>
<proteinExistence type="inferred from homology"/>
<dbReference type="PANTHER" id="PTHR42940">
    <property type="entry name" value="ALCOHOL DEHYDROGENASE 1-RELATED"/>
    <property type="match status" value="1"/>
</dbReference>
<evidence type="ECO:0000256" key="7">
    <source>
        <dbReference type="RuleBase" id="RU361277"/>
    </source>
</evidence>
<keyword evidence="5" id="KW-0560">Oxidoreductase</keyword>
<dbReference type="SUPFAM" id="SSF50129">
    <property type="entry name" value="GroES-like"/>
    <property type="match status" value="1"/>
</dbReference>
<evidence type="ECO:0000259" key="8">
    <source>
        <dbReference type="SMART" id="SM00829"/>
    </source>
</evidence>
<evidence type="ECO:0000313" key="10">
    <source>
        <dbReference type="Proteomes" id="UP000756921"/>
    </source>
</evidence>
<dbReference type="InterPro" id="IPR011032">
    <property type="entry name" value="GroES-like_sf"/>
</dbReference>
<dbReference type="SUPFAM" id="SSF51735">
    <property type="entry name" value="NAD(P)-binding Rossmann-fold domains"/>
    <property type="match status" value="1"/>
</dbReference>
<dbReference type="EMBL" id="WJXW01000004">
    <property type="protein sequence ID" value="KAF9736972.1"/>
    <property type="molecule type" value="Genomic_DNA"/>
</dbReference>
<dbReference type="InterPro" id="IPR013154">
    <property type="entry name" value="ADH-like_N"/>
</dbReference>
<dbReference type="PANTHER" id="PTHR42940:SF1">
    <property type="entry name" value="ENOYL REDUCTASE (ER) DOMAIN-CONTAINING PROTEIN"/>
    <property type="match status" value="1"/>
</dbReference>
<organism evidence="9 10">
    <name type="scientific">Paraphaeosphaeria minitans</name>
    <dbReference type="NCBI Taxonomy" id="565426"/>
    <lineage>
        <taxon>Eukaryota</taxon>
        <taxon>Fungi</taxon>
        <taxon>Dikarya</taxon>
        <taxon>Ascomycota</taxon>
        <taxon>Pezizomycotina</taxon>
        <taxon>Dothideomycetes</taxon>
        <taxon>Pleosporomycetidae</taxon>
        <taxon>Pleosporales</taxon>
        <taxon>Massarineae</taxon>
        <taxon>Didymosphaeriaceae</taxon>
        <taxon>Paraphaeosphaeria</taxon>
    </lineage>
</organism>
<comment type="similarity">
    <text evidence="2 7">Belongs to the zinc-containing alcohol dehydrogenase family.</text>
</comment>
<dbReference type="InterPro" id="IPR013149">
    <property type="entry name" value="ADH-like_C"/>
</dbReference>
<evidence type="ECO:0000256" key="2">
    <source>
        <dbReference type="ARBA" id="ARBA00008072"/>
    </source>
</evidence>
<protein>
    <submittedName>
        <fullName evidence="9">Alcohol dehydrogenase i</fullName>
    </submittedName>
</protein>
<dbReference type="Proteomes" id="UP000756921">
    <property type="component" value="Unassembled WGS sequence"/>
</dbReference>
<dbReference type="GO" id="GO:0008270">
    <property type="term" value="F:zinc ion binding"/>
    <property type="evidence" value="ECO:0007669"/>
    <property type="project" value="InterPro"/>
</dbReference>
<dbReference type="InterPro" id="IPR020843">
    <property type="entry name" value="ER"/>
</dbReference>
<name>A0A9P6KS70_9PLEO</name>
<reference evidence="9" key="1">
    <citation type="journal article" date="2020" name="Mol. Plant Microbe Interact.">
        <title>Genome Sequence of the Biocontrol Agent Coniothyrium minitans strain Conio (IMI 134523).</title>
        <authorList>
            <person name="Patel D."/>
            <person name="Shittu T.A."/>
            <person name="Baroncelli R."/>
            <person name="Muthumeenakshi S."/>
            <person name="Osborne T.H."/>
            <person name="Janganan T.K."/>
            <person name="Sreenivasaprasad S."/>
        </authorList>
    </citation>
    <scope>NUCLEOTIDE SEQUENCE</scope>
    <source>
        <strain evidence="9">Conio</strain>
    </source>
</reference>
<keyword evidence="6" id="KW-0520">NAD</keyword>
<dbReference type="InterPro" id="IPR036291">
    <property type="entry name" value="NAD(P)-bd_dom_sf"/>
</dbReference>
<accession>A0A9P6KS70</accession>
<dbReference type="SMART" id="SM00829">
    <property type="entry name" value="PKS_ER"/>
    <property type="match status" value="1"/>
</dbReference>
<evidence type="ECO:0000313" key="9">
    <source>
        <dbReference type="EMBL" id="KAF9736972.1"/>
    </source>
</evidence>
<dbReference type="Pfam" id="PF08240">
    <property type="entry name" value="ADH_N"/>
    <property type="match status" value="1"/>
</dbReference>
<comment type="caution">
    <text evidence="9">The sequence shown here is derived from an EMBL/GenBank/DDBJ whole genome shotgun (WGS) entry which is preliminary data.</text>
</comment>
<dbReference type="GO" id="GO:0004022">
    <property type="term" value="F:alcohol dehydrogenase (NAD+) activity"/>
    <property type="evidence" value="ECO:0007669"/>
    <property type="project" value="TreeGrafter"/>
</dbReference>
<dbReference type="AlphaFoldDB" id="A0A9P6KS70"/>
<dbReference type="Gene3D" id="3.40.50.720">
    <property type="entry name" value="NAD(P)-binding Rossmann-like Domain"/>
    <property type="match status" value="1"/>
</dbReference>
<keyword evidence="3 7" id="KW-0479">Metal-binding</keyword>
<evidence type="ECO:0000256" key="6">
    <source>
        <dbReference type="ARBA" id="ARBA00023027"/>
    </source>
</evidence>
<keyword evidence="10" id="KW-1185">Reference proteome</keyword>
<evidence type="ECO:0000256" key="1">
    <source>
        <dbReference type="ARBA" id="ARBA00001947"/>
    </source>
</evidence>
<dbReference type="FunFam" id="3.40.50.720:FF:000039">
    <property type="entry name" value="Alcohol dehydrogenase AdhP"/>
    <property type="match status" value="1"/>
</dbReference>
<evidence type="ECO:0000256" key="4">
    <source>
        <dbReference type="ARBA" id="ARBA00022833"/>
    </source>
</evidence>
<dbReference type="PROSITE" id="PS00059">
    <property type="entry name" value="ADH_ZINC"/>
    <property type="match status" value="1"/>
</dbReference>
<dbReference type="OrthoDB" id="1879366at2759"/>
<comment type="cofactor">
    <cofactor evidence="1 7">
        <name>Zn(2+)</name>
        <dbReference type="ChEBI" id="CHEBI:29105"/>
    </cofactor>
</comment>
<dbReference type="CDD" id="cd08297">
    <property type="entry name" value="CAD3"/>
    <property type="match status" value="1"/>
</dbReference>